<keyword evidence="3" id="KW-1185">Reference proteome</keyword>
<evidence type="ECO:0000256" key="1">
    <source>
        <dbReference type="SAM" id="MobiDB-lite"/>
    </source>
</evidence>
<accession>A0AAV2NDQ5</accession>
<evidence type="ECO:0000313" key="2">
    <source>
        <dbReference type="EMBL" id="CAL1677822.1"/>
    </source>
</evidence>
<name>A0AAV2NDQ5_9HYME</name>
<feature type="compositionally biased region" description="Basic and acidic residues" evidence="1">
    <location>
        <begin position="31"/>
        <end position="45"/>
    </location>
</feature>
<feature type="region of interest" description="Disordered" evidence="1">
    <location>
        <begin position="23"/>
        <end position="56"/>
    </location>
</feature>
<feature type="compositionally biased region" description="Polar residues" evidence="1">
    <location>
        <begin position="46"/>
        <end position="56"/>
    </location>
</feature>
<dbReference type="Proteomes" id="UP001497644">
    <property type="component" value="Chromosome 13"/>
</dbReference>
<dbReference type="AlphaFoldDB" id="A0AAV2NDQ5"/>
<proteinExistence type="predicted"/>
<dbReference type="EMBL" id="OZ034836">
    <property type="protein sequence ID" value="CAL1677822.1"/>
    <property type="molecule type" value="Genomic_DNA"/>
</dbReference>
<protein>
    <submittedName>
        <fullName evidence="2">Uncharacterized protein</fullName>
    </submittedName>
</protein>
<gene>
    <name evidence="2" type="ORF">LPLAT_LOCUS3778</name>
</gene>
<reference evidence="2" key="1">
    <citation type="submission" date="2024-04" db="EMBL/GenBank/DDBJ databases">
        <authorList>
            <consortium name="Molecular Ecology Group"/>
        </authorList>
    </citation>
    <scope>NUCLEOTIDE SEQUENCE</scope>
</reference>
<evidence type="ECO:0000313" key="3">
    <source>
        <dbReference type="Proteomes" id="UP001497644"/>
    </source>
</evidence>
<sequence length="88" mass="10067">MHRWECGRRREVKLLASKIHEYGTPPTEIASPRRETNGETRKRTWDSNAQQGSNPQRVTGAVKVHFIFKHCGDITQSAAFSMRLCILS</sequence>
<organism evidence="2 3">
    <name type="scientific">Lasius platythorax</name>
    <dbReference type="NCBI Taxonomy" id="488582"/>
    <lineage>
        <taxon>Eukaryota</taxon>
        <taxon>Metazoa</taxon>
        <taxon>Ecdysozoa</taxon>
        <taxon>Arthropoda</taxon>
        <taxon>Hexapoda</taxon>
        <taxon>Insecta</taxon>
        <taxon>Pterygota</taxon>
        <taxon>Neoptera</taxon>
        <taxon>Endopterygota</taxon>
        <taxon>Hymenoptera</taxon>
        <taxon>Apocrita</taxon>
        <taxon>Aculeata</taxon>
        <taxon>Formicoidea</taxon>
        <taxon>Formicidae</taxon>
        <taxon>Formicinae</taxon>
        <taxon>Lasius</taxon>
        <taxon>Lasius</taxon>
    </lineage>
</organism>